<proteinExistence type="predicted"/>
<dbReference type="EMBL" id="CP008941">
    <property type="protein sequence ID" value="AIK96087.1"/>
    <property type="molecule type" value="Genomic_DNA"/>
</dbReference>
<dbReference type="Gene3D" id="2.60.40.3140">
    <property type="match status" value="1"/>
</dbReference>
<evidence type="ECO:0000313" key="4">
    <source>
        <dbReference type="EMBL" id="AIK96087.1"/>
    </source>
</evidence>
<keyword evidence="5" id="KW-1185">Reference proteome</keyword>
<dbReference type="STRING" id="91604.ID47_04025"/>
<dbReference type="eggNOG" id="COG1305">
    <property type="taxonomic scope" value="Bacteria"/>
</dbReference>
<dbReference type="Proteomes" id="UP000028926">
    <property type="component" value="Chromosome"/>
</dbReference>
<dbReference type="Gene3D" id="3.10.620.30">
    <property type="match status" value="1"/>
</dbReference>
<dbReference type="Pfam" id="PF12969">
    <property type="entry name" value="DUF3857"/>
    <property type="match status" value="1"/>
</dbReference>
<dbReference type="InterPro" id="IPR002931">
    <property type="entry name" value="Transglutaminase-like"/>
</dbReference>
<dbReference type="HOGENOM" id="CLU_016232_0_0_5"/>
<organism evidence="4 5">
    <name type="scientific">Candidatus Odyssella acanthamoebae</name>
    <dbReference type="NCBI Taxonomy" id="91604"/>
    <lineage>
        <taxon>Bacteria</taxon>
        <taxon>Pseudomonadati</taxon>
        <taxon>Pseudomonadota</taxon>
        <taxon>Alphaproteobacteria</taxon>
        <taxon>Holosporales</taxon>
        <taxon>Candidatus Paracaedibacteraceae</taxon>
        <taxon>Candidatus Odyssella</taxon>
    </lineage>
</organism>
<dbReference type="KEGG" id="paca:ID47_04025"/>
<dbReference type="OrthoDB" id="98874at2"/>
<name>A0A077ASC2_9PROT</name>
<sequence>MKKKNLGQIKDTLAYYSFDTDPDWVQLLSIKEALTKNRAEFEDYVEWPVGRYAYCSSIFLEEDDHTHYHYQLIQEYRTKKAIDQAGEIEIDFLPHYQKLVIHRINVVRKGDVLNKLQSSHYFVSDTVRSNADQLHAGPGQIRIVFNDLHPGDILDFSYSVLGVRPSMTQEFTASINLTTSYSLMYRRLTVIKLISKQLYWKGEGETYTFSCVNVDSLPGYDAVCFTVEPTYLVHSAEYIPLQDDPESRLFITDQKSWSSVVATIMRDYQVSDHTRDYLRANIMPHILKLTSVDDQIVACLDYVQRRIRYVSFNEPVHFRRPYSVEKTIENGFGDCKDKSFLLVAMLEVLGIEAFSVLVNSTYPDYPSHTLPTGSAFNHVIVFVFYQGKEYWVDPTCEGEEGNLSVRGTVPKGDALILSPLTQNLVRINADQISCIYITESFDFTHAVSGQLTIAVETIFRGSDTCRVRSYVAEVGEKKYKQDLIDFYKQTFPRISWEDFSFSDDTVKNVITVEERYIVENVNEIFAENGDMYWLPHGVSNGIKWPEEGENRQYALSLPYGLKGNHVVKVIYPRAVFKSTEPHLLEIKNDHFDYRCKILEEGNQRTFLYSVSVNAFCVNKEDLGEYLQNAKEIRDCIWVDIPASICDEKWLRKQKPHGIGERFLNIWSGLREATWYFFILGFFLVKLITYLLR</sequence>
<evidence type="ECO:0008006" key="6">
    <source>
        <dbReference type="Google" id="ProtNLM"/>
    </source>
</evidence>
<dbReference type="InterPro" id="IPR038765">
    <property type="entry name" value="Papain-like_cys_pep_sf"/>
</dbReference>
<dbReference type="AlphaFoldDB" id="A0A077ASC2"/>
<accession>A0A077ASC2</accession>
<evidence type="ECO:0000256" key="1">
    <source>
        <dbReference type="SAM" id="Phobius"/>
    </source>
</evidence>
<protein>
    <recommendedName>
        <fullName evidence="6">DUF3857 domain-containing protein</fullName>
    </recommendedName>
</protein>
<keyword evidence="1" id="KW-0472">Membrane</keyword>
<dbReference type="SUPFAM" id="SSF54001">
    <property type="entry name" value="Cysteine proteinases"/>
    <property type="match status" value="1"/>
</dbReference>
<gene>
    <name evidence="4" type="ORF">ID47_04025</name>
</gene>
<feature type="transmembrane region" description="Helical" evidence="1">
    <location>
        <begin position="672"/>
        <end position="691"/>
    </location>
</feature>
<feature type="domain" description="Transglutaminase-like" evidence="2">
    <location>
        <begin position="294"/>
        <end position="357"/>
    </location>
</feature>
<evidence type="ECO:0000313" key="5">
    <source>
        <dbReference type="Proteomes" id="UP000028926"/>
    </source>
</evidence>
<evidence type="ECO:0000259" key="3">
    <source>
        <dbReference type="Pfam" id="PF12969"/>
    </source>
</evidence>
<dbReference type="InterPro" id="IPR024618">
    <property type="entry name" value="DUF3857"/>
</dbReference>
<keyword evidence="1" id="KW-1133">Transmembrane helix</keyword>
<reference evidence="4 5" key="1">
    <citation type="submission" date="2014-07" db="EMBL/GenBank/DDBJ databases">
        <title>Comparative genomic insights into amoeba endosymbionts belonging to the families of Holosporaceae and Candidatus Midichloriaceae within Rickettsiales.</title>
        <authorList>
            <person name="Wang Z."/>
            <person name="Wu M."/>
        </authorList>
    </citation>
    <scope>NUCLEOTIDE SEQUENCE [LARGE SCALE GENOMIC DNA]</scope>
    <source>
        <strain evidence="4">PRA3</strain>
    </source>
</reference>
<dbReference type="Pfam" id="PF01841">
    <property type="entry name" value="Transglut_core"/>
    <property type="match status" value="1"/>
</dbReference>
<keyword evidence="1" id="KW-0812">Transmembrane</keyword>
<feature type="domain" description="DUF3857" evidence="3">
    <location>
        <begin position="65"/>
        <end position="203"/>
    </location>
</feature>
<evidence type="ECO:0000259" key="2">
    <source>
        <dbReference type="Pfam" id="PF01841"/>
    </source>
</evidence>
<dbReference type="RefSeq" id="WP_038464052.1">
    <property type="nucleotide sequence ID" value="NZ_CP008941.1"/>
</dbReference>